<evidence type="ECO:0000259" key="1">
    <source>
        <dbReference type="Pfam" id="PF04471"/>
    </source>
</evidence>
<reference evidence="2" key="2">
    <citation type="submission" date="2013-09" db="EMBL/GenBank/DDBJ databases">
        <title>Draft genome sequence of Alistipes putredinis (DSM 17216).</title>
        <authorList>
            <person name="Sudarsanam P."/>
            <person name="Ley R."/>
            <person name="Guruge J."/>
            <person name="Turnbaugh P.J."/>
            <person name="Mahowald M."/>
            <person name="Liep D."/>
            <person name="Gordon J."/>
        </authorList>
    </citation>
    <scope>NUCLEOTIDE SEQUENCE</scope>
    <source>
        <strain evidence="2">DSM 17216</strain>
    </source>
</reference>
<comment type="caution">
    <text evidence="2">The sequence shown here is derived from an EMBL/GenBank/DDBJ whole genome shotgun (WGS) entry which is preliminary data.</text>
</comment>
<gene>
    <name evidence="2" type="ORF">ALIPUT_02060</name>
</gene>
<accession>B0MYF3</accession>
<evidence type="ECO:0000313" key="3">
    <source>
        <dbReference type="Proteomes" id="UP000005819"/>
    </source>
</evidence>
<sequence length="242" mass="27402">MKPYEFEQLVCDHYRQKGYRVQTTSASNDYGIDVFAEKKGEKIAVQVKMYGGSTRKVNRQTMMELYGAAAYFDCTKAVLATDGEVLTDAKEVAHKLGIDILFIQPDRKISMPSASSAEWSLADIIWEKYIMPLAGKTLTRDNGKTNRIVNVDWSGIERITSNGKHQKIGIEIFRFTMDRLFTTGRITRDEINQNYAKRASSGIVLILSQAPCFRLVKQPAALELAEEYPLYSMVLNHLSQVK</sequence>
<proteinExistence type="predicted"/>
<dbReference type="SUPFAM" id="SSF52980">
    <property type="entry name" value="Restriction endonuclease-like"/>
    <property type="match status" value="1"/>
</dbReference>
<dbReference type="Gene3D" id="3.40.1350.10">
    <property type="match status" value="1"/>
</dbReference>
<dbReference type="EMBL" id="ABFK02000020">
    <property type="protein sequence ID" value="EDS02531.1"/>
    <property type="molecule type" value="Genomic_DNA"/>
</dbReference>
<dbReference type="PANTHER" id="PTHR30015">
    <property type="entry name" value="MRR RESTRICTION SYSTEM PROTEIN"/>
    <property type="match status" value="1"/>
</dbReference>
<dbReference type="AlphaFoldDB" id="B0MYF3"/>
<name>B0MYF3_9BACT</name>
<dbReference type="Proteomes" id="UP000005819">
    <property type="component" value="Unassembled WGS sequence"/>
</dbReference>
<dbReference type="InterPro" id="IPR007560">
    <property type="entry name" value="Restrct_endonuc_IV_Mrr"/>
</dbReference>
<feature type="domain" description="Restriction endonuclease type IV Mrr" evidence="1">
    <location>
        <begin position="1"/>
        <end position="96"/>
    </location>
</feature>
<reference evidence="2" key="1">
    <citation type="submission" date="2007-10" db="EMBL/GenBank/DDBJ databases">
        <authorList>
            <person name="Fulton L."/>
            <person name="Clifton S."/>
            <person name="Fulton B."/>
            <person name="Xu J."/>
            <person name="Minx P."/>
            <person name="Pepin K.H."/>
            <person name="Johnson M."/>
            <person name="Thiruvilangam P."/>
            <person name="Bhonagiri V."/>
            <person name="Nash W.E."/>
            <person name="Mardis E.R."/>
            <person name="Wilson R.K."/>
        </authorList>
    </citation>
    <scope>NUCLEOTIDE SEQUENCE [LARGE SCALE GENOMIC DNA]</scope>
    <source>
        <strain evidence="2">DSM 17216</strain>
    </source>
</reference>
<evidence type="ECO:0000313" key="2">
    <source>
        <dbReference type="EMBL" id="EDS02531.1"/>
    </source>
</evidence>
<dbReference type="InterPro" id="IPR011856">
    <property type="entry name" value="tRNA_endonuc-like_dom_sf"/>
</dbReference>
<dbReference type="OrthoDB" id="9803736at2"/>
<dbReference type="InterPro" id="IPR011335">
    <property type="entry name" value="Restrct_endonuc-II-like"/>
</dbReference>
<organism evidence="2 3">
    <name type="scientific">Alistipes putredinis DSM 17216</name>
    <dbReference type="NCBI Taxonomy" id="445970"/>
    <lineage>
        <taxon>Bacteria</taxon>
        <taxon>Pseudomonadati</taxon>
        <taxon>Bacteroidota</taxon>
        <taxon>Bacteroidia</taxon>
        <taxon>Bacteroidales</taxon>
        <taxon>Rikenellaceae</taxon>
        <taxon>Alistipes</taxon>
    </lineage>
</organism>
<keyword evidence="2" id="KW-0255">Endonuclease</keyword>
<dbReference type="Pfam" id="PF04471">
    <property type="entry name" value="Mrr_cat"/>
    <property type="match status" value="1"/>
</dbReference>
<dbReference type="GO" id="GO:0003677">
    <property type="term" value="F:DNA binding"/>
    <property type="evidence" value="ECO:0007669"/>
    <property type="project" value="InterPro"/>
</dbReference>
<dbReference type="GO" id="GO:0015666">
    <property type="term" value="F:restriction endodeoxyribonuclease activity"/>
    <property type="evidence" value="ECO:0007669"/>
    <property type="project" value="TreeGrafter"/>
</dbReference>
<dbReference type="eggNOG" id="COG1787">
    <property type="taxonomic scope" value="Bacteria"/>
</dbReference>
<dbReference type="HOGENOM" id="CLU_1145335_0_0_10"/>
<keyword evidence="3" id="KW-1185">Reference proteome</keyword>
<dbReference type="InterPro" id="IPR052906">
    <property type="entry name" value="Type_IV_Methyl-Rstrct_Enzyme"/>
</dbReference>
<keyword evidence="2" id="KW-0540">Nuclease</keyword>
<dbReference type="GeneID" id="73802570"/>
<dbReference type="PANTHER" id="PTHR30015:SF6">
    <property type="entry name" value="SLL1429 PROTEIN"/>
    <property type="match status" value="1"/>
</dbReference>
<protein>
    <submittedName>
        <fullName evidence="2">Restriction endonuclease</fullName>
    </submittedName>
</protein>
<dbReference type="RefSeq" id="WP_004328103.1">
    <property type="nucleotide sequence ID" value="NZ_DS499577.1"/>
</dbReference>
<keyword evidence="2" id="KW-0378">Hydrolase</keyword>
<dbReference type="GO" id="GO:0009307">
    <property type="term" value="P:DNA restriction-modification system"/>
    <property type="evidence" value="ECO:0007669"/>
    <property type="project" value="InterPro"/>
</dbReference>